<proteinExistence type="predicted"/>
<dbReference type="GO" id="GO:0005829">
    <property type="term" value="C:cytosol"/>
    <property type="evidence" value="ECO:0007669"/>
    <property type="project" value="TreeGrafter"/>
</dbReference>
<dbReference type="RefSeq" id="WP_068752051.1">
    <property type="nucleotide sequence ID" value="NZ_LR214441.1"/>
</dbReference>
<dbReference type="Proteomes" id="UP000093501">
    <property type="component" value="Unassembled WGS sequence"/>
</dbReference>
<comment type="caution">
    <text evidence="2">The sequence shown here is derived from an EMBL/GenBank/DDBJ whole genome shotgun (WGS) entry which is preliminary data.</text>
</comment>
<dbReference type="EMBL" id="MBQD01000023">
    <property type="protein sequence ID" value="OCL32944.1"/>
    <property type="molecule type" value="Genomic_DNA"/>
</dbReference>
<protein>
    <submittedName>
        <fullName evidence="2">Fe-S oxidoreductase</fullName>
    </submittedName>
</protein>
<dbReference type="AlphaFoldDB" id="A0A1C0AK08"/>
<accession>A0A1C0AK08</accession>
<dbReference type="PANTHER" id="PTHR30296:SF0">
    <property type="entry name" value="LACTATE UTILIZATION PROTEIN A"/>
    <property type="match status" value="1"/>
</dbReference>
<organism evidence="2 3">
    <name type="scientific">Tessaracoccus lapidicaptus</name>
    <dbReference type="NCBI Taxonomy" id="1427523"/>
    <lineage>
        <taxon>Bacteria</taxon>
        <taxon>Bacillati</taxon>
        <taxon>Actinomycetota</taxon>
        <taxon>Actinomycetes</taxon>
        <taxon>Propionibacteriales</taxon>
        <taxon>Propionibacteriaceae</taxon>
        <taxon>Tessaracoccus</taxon>
    </lineage>
</organism>
<dbReference type="PANTHER" id="PTHR30296">
    <property type="entry name" value="UNCHARACTERIZED PROTEIN YKGE"/>
    <property type="match status" value="1"/>
</dbReference>
<dbReference type="Pfam" id="PF02754">
    <property type="entry name" value="CCG"/>
    <property type="match status" value="2"/>
</dbReference>
<name>A0A1C0AK08_9ACTN</name>
<reference evidence="3" key="1">
    <citation type="submission" date="2016-07" db="EMBL/GenBank/DDBJ databases">
        <authorList>
            <person name="Florea S."/>
            <person name="Webb J.S."/>
            <person name="Jaromczyk J."/>
            <person name="Schardl C.L."/>
        </authorList>
    </citation>
    <scope>NUCLEOTIDE SEQUENCE [LARGE SCALE GENOMIC DNA]</scope>
    <source>
        <strain evidence="3">IPBSL-7</strain>
    </source>
</reference>
<feature type="domain" description="Cysteine-rich" evidence="1">
    <location>
        <begin position="20"/>
        <end position="99"/>
    </location>
</feature>
<evidence type="ECO:0000313" key="2">
    <source>
        <dbReference type="EMBL" id="OCL32944.1"/>
    </source>
</evidence>
<dbReference type="GO" id="GO:0016491">
    <property type="term" value="F:oxidoreductase activity"/>
    <property type="evidence" value="ECO:0007669"/>
    <property type="project" value="UniProtKB-ARBA"/>
</dbReference>
<keyword evidence="3" id="KW-1185">Reference proteome</keyword>
<sequence length="263" mass="28277">MTTEAPGTDARPARSAAPHVALFATCITDTMKPSVPIATVKLLERLGCRVSFPMKQTCCGQIMTNTGYYKEALPAVRNYADTFGEYDYIVGPSGSCVGSVREQHVMLAQDAGDEGLATAAGAVASRTYELTEFIVDVLGVTDVGAYFPHRVTYHPTCHSMRIAKVGDRPLQLLRAVRGIDLVDLPKAEQCCGFGGTFSVKNSEVSVAMASDKARHVRSTDAEFLVAGDHACLMNIGGVLHRQRAGIKTIHLAEILASTEEDQR</sequence>
<evidence type="ECO:0000313" key="3">
    <source>
        <dbReference type="Proteomes" id="UP000093501"/>
    </source>
</evidence>
<evidence type="ECO:0000259" key="1">
    <source>
        <dbReference type="Pfam" id="PF02754"/>
    </source>
</evidence>
<feature type="domain" description="Cysteine-rich" evidence="1">
    <location>
        <begin position="151"/>
        <end position="235"/>
    </location>
</feature>
<gene>
    <name evidence="2" type="ORF">BCR15_06505</name>
</gene>
<dbReference type="InterPro" id="IPR004017">
    <property type="entry name" value="Cys_rich_dom"/>
</dbReference>